<evidence type="ECO:0000256" key="2">
    <source>
        <dbReference type="ARBA" id="ARBA00022723"/>
    </source>
</evidence>
<dbReference type="PANTHER" id="PTHR11618">
    <property type="entry name" value="TRANSCRIPTION INITIATION FACTOR IIB-RELATED"/>
    <property type="match status" value="1"/>
</dbReference>
<feature type="domain" description="Cyclin-like" evidence="8">
    <location>
        <begin position="180"/>
        <end position="261"/>
    </location>
</feature>
<dbReference type="AlphaFoldDB" id="A0A7C8DDK7"/>
<evidence type="ECO:0000256" key="5">
    <source>
        <dbReference type="ARBA" id="ARBA00022833"/>
    </source>
</evidence>
<proteinExistence type="inferred from homology"/>
<accession>A0A7C8DDK7</accession>
<dbReference type="SMART" id="SM00385">
    <property type="entry name" value="CYCLIN"/>
    <property type="match status" value="2"/>
</dbReference>
<dbReference type="InterPro" id="IPR036915">
    <property type="entry name" value="Cyclin-like_sf"/>
</dbReference>
<evidence type="ECO:0000256" key="7">
    <source>
        <dbReference type="ARBA" id="ARBA00023163"/>
    </source>
</evidence>
<organism evidence="9 10">
    <name type="scientific">Marine Group III euryarchaeote</name>
    <dbReference type="NCBI Taxonomy" id="2173149"/>
    <lineage>
        <taxon>Archaea</taxon>
        <taxon>Methanobacteriati</taxon>
        <taxon>Thermoplasmatota</taxon>
        <taxon>Thermoplasmata</taxon>
        <taxon>Candidatus Thermoprofundales</taxon>
    </lineage>
</organism>
<evidence type="ECO:0000313" key="10">
    <source>
        <dbReference type="Proteomes" id="UP000589516"/>
    </source>
</evidence>
<dbReference type="GO" id="GO:0017025">
    <property type="term" value="F:TBP-class protein binding"/>
    <property type="evidence" value="ECO:0007669"/>
    <property type="project" value="InterPro"/>
</dbReference>
<comment type="caution">
    <text evidence="9">The sequence shown here is derived from an EMBL/GenBank/DDBJ whole genome shotgun (WGS) entry which is preliminary data.</text>
</comment>
<dbReference type="GO" id="GO:0001006">
    <property type="term" value="F:RNA polymerase III type 3 promoter sequence-specific DNA binding"/>
    <property type="evidence" value="ECO:0007669"/>
    <property type="project" value="TreeGrafter"/>
</dbReference>
<evidence type="ECO:0000256" key="4">
    <source>
        <dbReference type="ARBA" id="ARBA00022771"/>
    </source>
</evidence>
<evidence type="ECO:0000313" key="9">
    <source>
        <dbReference type="EMBL" id="HIG63885.1"/>
    </source>
</evidence>
<keyword evidence="7" id="KW-0804">Transcription</keyword>
<sequence>MKCPGCGGRELEPDGDGLLRCEGCGEIIDGGPAWGSFAVAPAEPASETAVAPPHGDAPVAEHSLQQWQAAVRLHGTPGRTLLLASQEIERLGDALRLPTRIRESALELFSEALRRKLVRGRQTERVAAALTYTAIRQERLPLTMDDVAVASGLGRLELGRLYRTLARGLELKVAPQAAADFLPRFAKKLQLADETARQAHLLLRQAADAGYGQGMRPGALAGAALYLACREAGEPRSQKQVAQVAGITEVTVRTRYLELSRLLLK</sequence>
<dbReference type="InterPro" id="IPR013150">
    <property type="entry name" value="TFIIB_cyclin"/>
</dbReference>
<keyword evidence="6" id="KW-0805">Transcription regulation</keyword>
<dbReference type="InterPro" id="IPR000812">
    <property type="entry name" value="TFIIB"/>
</dbReference>
<name>A0A7C8DDK7_9ARCH</name>
<dbReference type="PRINTS" id="PR00685">
    <property type="entry name" value="TIFACTORIIB"/>
</dbReference>
<keyword evidence="3" id="KW-0677">Repeat</keyword>
<dbReference type="GO" id="GO:0097550">
    <property type="term" value="C:transcription preinitiation complex"/>
    <property type="evidence" value="ECO:0007669"/>
    <property type="project" value="TreeGrafter"/>
</dbReference>
<dbReference type="GO" id="GO:0000995">
    <property type="term" value="F:RNA polymerase III general transcription initiation factor activity"/>
    <property type="evidence" value="ECO:0007669"/>
    <property type="project" value="TreeGrafter"/>
</dbReference>
<dbReference type="Gene3D" id="1.10.472.170">
    <property type="match status" value="1"/>
</dbReference>
<keyword evidence="2" id="KW-0479">Metal-binding</keyword>
<dbReference type="InterPro" id="IPR013763">
    <property type="entry name" value="Cyclin-like_dom"/>
</dbReference>
<dbReference type="PANTHER" id="PTHR11618:SF4">
    <property type="entry name" value="TRANSCRIPTION FACTOR IIIB 90 KDA SUBUNIT"/>
    <property type="match status" value="1"/>
</dbReference>
<evidence type="ECO:0000259" key="8">
    <source>
        <dbReference type="SMART" id="SM00385"/>
    </source>
</evidence>
<gene>
    <name evidence="9" type="ORF">EYQ16_05170</name>
</gene>
<feature type="domain" description="Cyclin-like" evidence="8">
    <location>
        <begin position="86"/>
        <end position="167"/>
    </location>
</feature>
<dbReference type="Gene3D" id="1.10.472.10">
    <property type="entry name" value="Cyclin-like"/>
    <property type="match status" value="1"/>
</dbReference>
<dbReference type="SUPFAM" id="SSF47954">
    <property type="entry name" value="Cyclin-like"/>
    <property type="match status" value="2"/>
</dbReference>
<dbReference type="EMBL" id="DUAV01000032">
    <property type="protein sequence ID" value="HIG63885.1"/>
    <property type="molecule type" value="Genomic_DNA"/>
</dbReference>
<dbReference type="GO" id="GO:0008270">
    <property type="term" value="F:zinc ion binding"/>
    <property type="evidence" value="ECO:0007669"/>
    <property type="project" value="UniProtKB-KW"/>
</dbReference>
<evidence type="ECO:0000256" key="3">
    <source>
        <dbReference type="ARBA" id="ARBA00022737"/>
    </source>
</evidence>
<dbReference type="GO" id="GO:0000126">
    <property type="term" value="C:transcription factor TFIIIB complex"/>
    <property type="evidence" value="ECO:0007669"/>
    <property type="project" value="TreeGrafter"/>
</dbReference>
<evidence type="ECO:0000256" key="1">
    <source>
        <dbReference type="ARBA" id="ARBA00010857"/>
    </source>
</evidence>
<comment type="similarity">
    <text evidence="1">Belongs to the TFIIB family.</text>
</comment>
<keyword evidence="4" id="KW-0863">Zinc-finger</keyword>
<dbReference type="GO" id="GO:0070897">
    <property type="term" value="P:transcription preinitiation complex assembly"/>
    <property type="evidence" value="ECO:0007669"/>
    <property type="project" value="InterPro"/>
</dbReference>
<keyword evidence="5" id="KW-0862">Zinc</keyword>
<protein>
    <recommendedName>
        <fullName evidence="8">Cyclin-like domain-containing protein</fullName>
    </recommendedName>
</protein>
<evidence type="ECO:0000256" key="6">
    <source>
        <dbReference type="ARBA" id="ARBA00023015"/>
    </source>
</evidence>
<reference evidence="10" key="1">
    <citation type="journal article" date="2019" name="bioRxiv">
        <title>Genome diversification in globally distributed novel marine Proteobacteria is linked to environmental adaptation.</title>
        <authorList>
            <person name="Zhou Z."/>
            <person name="Tran P.Q."/>
            <person name="Kieft K."/>
            <person name="Anantharaman K."/>
        </authorList>
    </citation>
    <scope>NUCLEOTIDE SEQUENCE [LARGE SCALE GENOMIC DNA]</scope>
</reference>
<dbReference type="Proteomes" id="UP000589516">
    <property type="component" value="Unassembled WGS sequence"/>
</dbReference>
<dbReference type="Pfam" id="PF00382">
    <property type="entry name" value="TFIIB"/>
    <property type="match status" value="2"/>
</dbReference>